<dbReference type="InterPro" id="IPR028994">
    <property type="entry name" value="Integrin_alpha_N"/>
</dbReference>
<evidence type="ECO:0000256" key="1">
    <source>
        <dbReference type="SAM" id="MobiDB-lite"/>
    </source>
</evidence>
<evidence type="ECO:0000313" key="3">
    <source>
        <dbReference type="Proteomes" id="UP000647860"/>
    </source>
</evidence>
<comment type="caution">
    <text evidence="2">The sequence shown here is derived from an EMBL/GenBank/DDBJ whole genome shotgun (WGS) entry which is preliminary data.</text>
</comment>
<sequence>MTAPRLLSPFVRTRIRLMCTMGLLLAVLIAALVPWLPGLDQPGTRPETATGAAPASIPPRDEATAMSEALHSGQEVLVETATTATSLTWALPSGEWRTTTHATPQRAKDATGRWAPIDTTLTRADNAPDGLGIRPVNAPAPLRFFGGNPTQPDAAPKAALSGQSVRLVANTRTEPADTPLAEVEIDGHTVTYLWPGPLPEPVLDGPRALYPEVRPGVDLLLVAREEGGFGQLLIVKSRAAATIDAVRSPTYGLISPTAVFRHDASTGGIQIFDGTSGLEISSMPTPFAWDSSGQEPASPQPARRTAVATSADVLNLSGLSGVEPGARHAPMPIRLDGGGSGDVRLHLDAAATGLLTDENALFPLFLDPTMNSGTQAWATVYKQHPSTNTWNGTNFNSGSTDARVGHEQNTPLTARSFWRMGFLSSMKGAAVSSANFKVLNNHSWNCTARQMELWRTGSISSGTTWNKQPTWAEVQQKLSFAYGYGSSCADDYVSFDVKKAAQDGADSGWSNVTLGMRATSESDTLTWRRFKVSTAELTVVYNTPPKEPTNGKSTPGGNCVPGPGGGVTVARTNIELYAKATDPDKNLKSLRFRFWKSGSTVPSGTVVTATATDSGEARLLIPSTSLEDKATYSWDVRAEDTAGATSTYFPPGTEPCRLTIDASAPPAPTVSSDVFLEATPDGATWSTVSFGQMGSITFSAAGATSFTYSFEAVGTTPVTAINGRATVNDLKPRHAGPNTLQVYAYDAVGNRSVRTDYTFFVPPGESADGPADTTGDSIPDMLIINGGGELRTYVGDAGGELYAHLAASYNEKGEQNPPGHWYDPATGKAALITKHSDAYPGDGITDLFARTPDGGFWLYPGDGYGSFNVDKRLRILLPHNAPNPATWTQIKALGDITGDKRPDLALRSGTQFWVLSGYTGGAFQEATLMEGTAWARREILNITDFDRDGTPDLLWRNMDAGTLYVRHGMPGPVSGSVNLDSLKQAVNSRDGDVRIGTGWTEAAYNAVIGIPDVSGDGIPDLWTRSGTDGKIRLHRPSLTNIDASVQVVLSPDYTSFRAFG</sequence>
<protein>
    <recommendedName>
        <fullName evidence="4">Repeat domain-containing protein</fullName>
    </recommendedName>
</protein>
<dbReference type="Gene3D" id="2.130.10.130">
    <property type="entry name" value="Integrin alpha, N-terminal"/>
    <property type="match status" value="1"/>
</dbReference>
<accession>A0ABQ4ICZ5</accession>
<dbReference type="EMBL" id="BOPA01000017">
    <property type="protein sequence ID" value="GIJ15793.1"/>
    <property type="molecule type" value="Genomic_DNA"/>
</dbReference>
<keyword evidence="3" id="KW-1185">Reference proteome</keyword>
<gene>
    <name evidence="2" type="ORF">Vgi01_24770</name>
</gene>
<dbReference type="Proteomes" id="UP000647860">
    <property type="component" value="Unassembled WGS sequence"/>
</dbReference>
<dbReference type="SUPFAM" id="SSF69318">
    <property type="entry name" value="Integrin alpha N-terminal domain"/>
    <property type="match status" value="1"/>
</dbReference>
<proteinExistence type="predicted"/>
<dbReference type="RefSeq" id="WP_204291085.1">
    <property type="nucleotide sequence ID" value="NZ_BAAAGZ010000006.1"/>
</dbReference>
<evidence type="ECO:0008006" key="4">
    <source>
        <dbReference type="Google" id="ProtNLM"/>
    </source>
</evidence>
<reference evidence="2 3" key="1">
    <citation type="submission" date="2021-01" db="EMBL/GenBank/DDBJ databases">
        <title>Whole genome shotgun sequence of Verrucosispora gifhornensis NBRC 16317.</title>
        <authorList>
            <person name="Komaki H."/>
            <person name="Tamura T."/>
        </authorList>
    </citation>
    <scope>NUCLEOTIDE SEQUENCE [LARGE SCALE GENOMIC DNA]</scope>
    <source>
        <strain evidence="2 3">NBRC 16317</strain>
    </source>
</reference>
<name>A0ABQ4ICZ5_9ACTN</name>
<evidence type="ECO:0000313" key="2">
    <source>
        <dbReference type="EMBL" id="GIJ15793.1"/>
    </source>
</evidence>
<dbReference type="NCBIfam" id="NF033679">
    <property type="entry name" value="DNRLRE_dom"/>
    <property type="match status" value="1"/>
</dbReference>
<feature type="region of interest" description="Disordered" evidence="1">
    <location>
        <begin position="542"/>
        <end position="561"/>
    </location>
</feature>
<organism evidence="2 3">
    <name type="scientific">Micromonospora gifhornensis</name>
    <dbReference type="NCBI Taxonomy" id="84594"/>
    <lineage>
        <taxon>Bacteria</taxon>
        <taxon>Bacillati</taxon>
        <taxon>Actinomycetota</taxon>
        <taxon>Actinomycetes</taxon>
        <taxon>Micromonosporales</taxon>
        <taxon>Micromonosporaceae</taxon>
        <taxon>Micromonospora</taxon>
    </lineage>
</organism>